<sequence length="126" mass="14702">MSLQIRENPQTRHAKAVEAADARILEMIDKEIKQIHPAWRQNARAAVRFLSKESHLFDKEDKDAFLKHLQRFHGLVMYDDTQAETIEKTLMLALRMYHLRKQEIARGSSSDRVGRVYNAAEQLCPE</sequence>
<organism evidence="1 2">
    <name type="scientific">Acidithiobacillus thiooxidans</name>
    <name type="common">Thiobacillus thiooxidans</name>
    <dbReference type="NCBI Taxonomy" id="930"/>
    <lineage>
        <taxon>Bacteria</taxon>
        <taxon>Pseudomonadati</taxon>
        <taxon>Pseudomonadota</taxon>
        <taxon>Acidithiobacillia</taxon>
        <taxon>Acidithiobacillales</taxon>
        <taxon>Acidithiobacillaceae</taxon>
        <taxon>Acidithiobacillus</taxon>
    </lineage>
</organism>
<dbReference type="AlphaFoldDB" id="A0A1C2JJL5"/>
<proteinExistence type="predicted"/>
<reference evidence="1 2" key="1">
    <citation type="journal article" date="2016" name="Int. J. Mol. Sci.">
        <title>Comparative genomics of the extreme acidophile Acidithiobacillus thiooxidans reveals intraspecific divergence and niche adaptation.</title>
        <authorList>
            <person name="Zhang X."/>
            <person name="Feng X."/>
            <person name="Tao J."/>
            <person name="Ma L."/>
            <person name="Xiao Y."/>
            <person name="Liang Y."/>
            <person name="Liu X."/>
            <person name="Yin H."/>
        </authorList>
    </citation>
    <scope>NUCLEOTIDE SEQUENCE [LARGE SCALE GENOMIC DNA]</scope>
    <source>
        <strain evidence="1 2">A02</strain>
    </source>
</reference>
<name>A0A1C2JJL5_ACITH</name>
<dbReference type="EMBL" id="LWSA01000176">
    <property type="protein sequence ID" value="OCX71186.1"/>
    <property type="molecule type" value="Genomic_DNA"/>
</dbReference>
<dbReference type="Proteomes" id="UP000094893">
    <property type="component" value="Unassembled WGS sequence"/>
</dbReference>
<evidence type="ECO:0000313" key="1">
    <source>
        <dbReference type="EMBL" id="OCX71186.1"/>
    </source>
</evidence>
<accession>A0A1C2JJL5</accession>
<gene>
    <name evidence="1" type="ORF">A6P07_12650</name>
</gene>
<protein>
    <submittedName>
        <fullName evidence="1">Uncharacterized protein</fullName>
    </submittedName>
</protein>
<comment type="caution">
    <text evidence="1">The sequence shown here is derived from an EMBL/GenBank/DDBJ whole genome shotgun (WGS) entry which is preliminary data.</text>
</comment>
<evidence type="ECO:0000313" key="2">
    <source>
        <dbReference type="Proteomes" id="UP000094893"/>
    </source>
</evidence>
<dbReference type="RefSeq" id="WP_065958254.1">
    <property type="nucleotide sequence ID" value="NZ_LWRZ01000325.1"/>
</dbReference>